<name>A0A9P5S180_9FUNG</name>
<organism evidence="2 3">
    <name type="scientific">Linnemannia schmuckeri</name>
    <dbReference type="NCBI Taxonomy" id="64567"/>
    <lineage>
        <taxon>Eukaryota</taxon>
        <taxon>Fungi</taxon>
        <taxon>Fungi incertae sedis</taxon>
        <taxon>Mucoromycota</taxon>
        <taxon>Mortierellomycotina</taxon>
        <taxon>Mortierellomycetes</taxon>
        <taxon>Mortierellales</taxon>
        <taxon>Mortierellaceae</taxon>
        <taxon>Linnemannia</taxon>
    </lineage>
</organism>
<comment type="caution">
    <text evidence="2">The sequence shown here is derived from an EMBL/GenBank/DDBJ whole genome shotgun (WGS) entry which is preliminary data.</text>
</comment>
<dbReference type="Proteomes" id="UP000748756">
    <property type="component" value="Unassembled WGS sequence"/>
</dbReference>
<reference evidence="2" key="1">
    <citation type="journal article" date="2020" name="Fungal Divers.">
        <title>Resolving the Mortierellaceae phylogeny through synthesis of multi-gene phylogenetics and phylogenomics.</title>
        <authorList>
            <person name="Vandepol N."/>
            <person name="Liber J."/>
            <person name="Desiro A."/>
            <person name="Na H."/>
            <person name="Kennedy M."/>
            <person name="Barry K."/>
            <person name="Grigoriev I.V."/>
            <person name="Miller A.N."/>
            <person name="O'Donnell K."/>
            <person name="Stajich J.E."/>
            <person name="Bonito G."/>
        </authorList>
    </citation>
    <scope>NUCLEOTIDE SEQUENCE</scope>
    <source>
        <strain evidence="2">NRRL 6426</strain>
    </source>
</reference>
<feature type="transmembrane region" description="Helical" evidence="1">
    <location>
        <begin position="7"/>
        <end position="26"/>
    </location>
</feature>
<dbReference type="OrthoDB" id="2359633at2759"/>
<dbReference type="AlphaFoldDB" id="A0A9P5S180"/>
<feature type="transmembrane region" description="Helical" evidence="1">
    <location>
        <begin position="127"/>
        <end position="148"/>
    </location>
</feature>
<feature type="transmembrane region" description="Helical" evidence="1">
    <location>
        <begin position="72"/>
        <end position="98"/>
    </location>
</feature>
<proteinExistence type="predicted"/>
<gene>
    <name evidence="2" type="ORF">BG015_004862</name>
</gene>
<evidence type="ECO:0000256" key="1">
    <source>
        <dbReference type="SAM" id="Phobius"/>
    </source>
</evidence>
<evidence type="ECO:0000313" key="3">
    <source>
        <dbReference type="Proteomes" id="UP000748756"/>
    </source>
</evidence>
<accession>A0A9P5S180</accession>
<keyword evidence="1" id="KW-0812">Transmembrane</keyword>
<protein>
    <submittedName>
        <fullName evidence="2">Uncharacterized protein</fullName>
    </submittedName>
</protein>
<keyword evidence="1" id="KW-0472">Membrane</keyword>
<keyword evidence="3" id="KW-1185">Reference proteome</keyword>
<evidence type="ECO:0000313" key="2">
    <source>
        <dbReference type="EMBL" id="KAF9152693.1"/>
    </source>
</evidence>
<keyword evidence="1" id="KW-1133">Transmembrane helix</keyword>
<dbReference type="EMBL" id="JAAAUQ010000226">
    <property type="protein sequence ID" value="KAF9152693.1"/>
    <property type="molecule type" value="Genomic_DNA"/>
</dbReference>
<sequence>MQHYVDGLLASILLQFCVNSGVPRVINMFKTQQDPSELIDLIPVMWFVQYLVVPLAVWTLDCLLRRRSLASWAVAPFIAVFRYSCLVGGLSIIAYTVLMNSWVRPQWEKALGAEIKGNNPDMDTKSIAVTLSVFGATCGTLIWVAFLFMQDVGFILRGVLFRGYLKKQKAQ</sequence>
<feature type="transmembrane region" description="Helical" evidence="1">
    <location>
        <begin position="38"/>
        <end position="60"/>
    </location>
</feature>